<sequence>MNKTTRDAQFGMTKLPLQSGGWGSLLNSASDAPRARPASVKAIQTINDSFIVFSSINSSSSRGFAFVLGLVIGCAGSSMVLADVVLGGVLSREDFWPQLAGVYAILLLISGVFFAWSVTSVRRTLSPPVVLSRRLRKFYCWIEPKEGWVALEYDKVQPVSMVSRSYSVAGAATGYVLAVVDMDDSSRSIRSYVPLVQPHRDYRAPEMVWEFIRSYMDGDPEDLPAADPMPPTDDARADFALLDRRLFGDLIDDRHRVKPGMFPMVYVHVVGALMYWFERAGFWISRVAPKPDWPQDIQAEMSAANFSSSFRVRELTDAERLAYAGKLGYLNRRWLVLGAICTVIVFMMFAVIGVPPWFSELNRG</sequence>
<accession>A0A0R0CC84</accession>
<dbReference type="RefSeq" id="WP_057628605.1">
    <property type="nucleotide sequence ID" value="NZ_LDJJ01000033.1"/>
</dbReference>
<feature type="transmembrane region" description="Helical" evidence="1">
    <location>
        <begin position="334"/>
        <end position="358"/>
    </location>
</feature>
<dbReference type="PATRIC" id="fig|405446.3.peg.1543"/>
<proteinExistence type="predicted"/>
<dbReference type="EMBL" id="LDJJ01000033">
    <property type="protein sequence ID" value="KRG67241.1"/>
    <property type="molecule type" value="Genomic_DNA"/>
</dbReference>
<evidence type="ECO:0000256" key="1">
    <source>
        <dbReference type="SAM" id="Phobius"/>
    </source>
</evidence>
<dbReference type="AlphaFoldDB" id="A0A0R0CC84"/>
<protein>
    <recommendedName>
        <fullName evidence="2">DUF6708 domain-containing protein</fullName>
    </recommendedName>
</protein>
<keyword evidence="1" id="KW-0472">Membrane</keyword>
<organism evidence="3 4">
    <name type="scientific">Stenotrophomonas terrae</name>
    <dbReference type="NCBI Taxonomy" id="405446"/>
    <lineage>
        <taxon>Bacteria</taxon>
        <taxon>Pseudomonadati</taxon>
        <taxon>Pseudomonadota</taxon>
        <taxon>Gammaproteobacteria</taxon>
        <taxon>Lysobacterales</taxon>
        <taxon>Lysobacteraceae</taxon>
        <taxon>Stenotrophomonas</taxon>
    </lineage>
</organism>
<dbReference type="Proteomes" id="UP000051863">
    <property type="component" value="Unassembled WGS sequence"/>
</dbReference>
<keyword evidence="1" id="KW-1133">Transmembrane helix</keyword>
<feature type="transmembrane region" description="Helical" evidence="1">
    <location>
        <begin position="64"/>
        <end position="89"/>
    </location>
</feature>
<dbReference type="Pfam" id="PF20455">
    <property type="entry name" value="DUF6708"/>
    <property type="match status" value="1"/>
</dbReference>
<reference evidence="3 4" key="1">
    <citation type="submission" date="2015-05" db="EMBL/GenBank/DDBJ databases">
        <title>Genome sequencing and analysis of members of genus Stenotrophomonas.</title>
        <authorList>
            <person name="Patil P.P."/>
            <person name="Midha S."/>
            <person name="Patil P.B."/>
        </authorList>
    </citation>
    <scope>NUCLEOTIDE SEQUENCE [LARGE SCALE GENOMIC DNA]</scope>
    <source>
        <strain evidence="3 4">DSM 18941</strain>
    </source>
</reference>
<name>A0A0R0CC84_9GAMM</name>
<keyword evidence="1" id="KW-0812">Transmembrane</keyword>
<keyword evidence="4" id="KW-1185">Reference proteome</keyword>
<evidence type="ECO:0000313" key="3">
    <source>
        <dbReference type="EMBL" id="KRG67241.1"/>
    </source>
</evidence>
<evidence type="ECO:0000259" key="2">
    <source>
        <dbReference type="Pfam" id="PF20455"/>
    </source>
</evidence>
<feature type="transmembrane region" description="Helical" evidence="1">
    <location>
        <begin position="95"/>
        <end position="116"/>
    </location>
</feature>
<gene>
    <name evidence="3" type="ORF">ABB27_10275</name>
</gene>
<evidence type="ECO:0000313" key="4">
    <source>
        <dbReference type="Proteomes" id="UP000051863"/>
    </source>
</evidence>
<dbReference type="OrthoDB" id="6051357at2"/>
<feature type="domain" description="DUF6708" evidence="2">
    <location>
        <begin position="123"/>
        <end position="302"/>
    </location>
</feature>
<comment type="caution">
    <text evidence="3">The sequence shown here is derived from an EMBL/GenBank/DDBJ whole genome shotgun (WGS) entry which is preliminary data.</text>
</comment>
<dbReference type="InterPro" id="IPR046554">
    <property type="entry name" value="DUF6708"/>
</dbReference>